<evidence type="ECO:0000313" key="9">
    <source>
        <dbReference type="Proteomes" id="UP000076964"/>
    </source>
</evidence>
<feature type="domain" description="Flagellar hook-associated protein 2 N-terminal" evidence="6">
    <location>
        <begin position="10"/>
        <end position="104"/>
    </location>
</feature>
<dbReference type="Pfam" id="PF02465">
    <property type="entry name" value="FliD_N"/>
    <property type="match status" value="1"/>
</dbReference>
<feature type="domain" description="Flagellar hook-associated protein 2 C-terminal" evidence="7">
    <location>
        <begin position="229"/>
        <end position="450"/>
    </location>
</feature>
<dbReference type="AlphaFoldDB" id="A0A177E9E7"/>
<dbReference type="InterPro" id="IPR010809">
    <property type="entry name" value="FliD_C"/>
</dbReference>
<dbReference type="PANTHER" id="PTHR30288:SF0">
    <property type="entry name" value="FLAGELLAR HOOK-ASSOCIATED PROTEIN 2"/>
    <property type="match status" value="1"/>
</dbReference>
<proteinExistence type="inferred from homology"/>
<dbReference type="Pfam" id="PF07195">
    <property type="entry name" value="FliD_C"/>
    <property type="match status" value="1"/>
</dbReference>
<evidence type="ECO:0000259" key="7">
    <source>
        <dbReference type="Pfam" id="PF07195"/>
    </source>
</evidence>
<evidence type="ECO:0000313" key="8">
    <source>
        <dbReference type="EMBL" id="OAG28577.1"/>
    </source>
</evidence>
<evidence type="ECO:0000256" key="5">
    <source>
        <dbReference type="RuleBase" id="RU362066"/>
    </source>
</evidence>
<dbReference type="GO" id="GO:0009421">
    <property type="term" value="C:bacterial-type flagellum filament cap"/>
    <property type="evidence" value="ECO:0007669"/>
    <property type="project" value="InterPro"/>
</dbReference>
<evidence type="ECO:0000256" key="2">
    <source>
        <dbReference type="ARBA" id="ARBA00011255"/>
    </source>
</evidence>
<keyword evidence="3 5" id="KW-0175">Coiled coil</keyword>
<comment type="function">
    <text evidence="5">Required for morphogenesis and for the elongation of the flagellar filament by facilitating polymerization of the flagellin monomers at the tip of growing filament. Forms a capping structure, which prevents flagellin subunits (transported through the central channel of the flagellum) from leaking out without polymerization at the distal end.</text>
</comment>
<evidence type="ECO:0000256" key="1">
    <source>
        <dbReference type="ARBA" id="ARBA00009764"/>
    </source>
</evidence>
<dbReference type="STRING" id="1795632.TH606_01065"/>
<dbReference type="Proteomes" id="UP000076964">
    <property type="component" value="Unassembled WGS sequence"/>
</dbReference>
<keyword evidence="9" id="KW-1185">Reference proteome</keyword>
<organism evidence="8 9">
    <name type="scientific">Thermodesulfatator autotrophicus</name>
    <dbReference type="NCBI Taxonomy" id="1795632"/>
    <lineage>
        <taxon>Bacteria</taxon>
        <taxon>Pseudomonadati</taxon>
        <taxon>Thermodesulfobacteriota</taxon>
        <taxon>Thermodesulfobacteria</taxon>
        <taxon>Thermodesulfobacteriales</taxon>
        <taxon>Thermodesulfatatoraceae</taxon>
        <taxon>Thermodesulfatator</taxon>
    </lineage>
</organism>
<sequence length="471" mass="52133">MGISVGGLVSGLDVDNIVSQLVEVERRPIKLLEAKEQAYQVKLSSYGQLKASIEELANQVDSLKSLELFDTFLASSSNDSIVFAEVNGTPEEAVNELVVNRLATFQRLKSEAFSDLNEEIGTGKLKISIGDEPAVEIEITEENNTLADIARAINEAEAGVKAQVVADGTGNYFLLLSGEKTGAANTIKIEVDEDGDGVFNESPDEQDTTGLSRLAFNPDVQNLTETQAAQDAEIIYNGITVYRPENTVEDLIEGVKLTLRKADPSETVTITTQRDWQKLEDALNGFVEKFNTTMGLLKDLQKFDPANPENNGVLLGDTTISLIKTRLTRLTSILAGEATATIRSLSDMGIVFNRDGFLEVDNERLNNALQNHFEEVKAIFTDSENGLWAQFGQVLKGVEESLKAKEDGLEKSLERISERKTRLEERISRYEERIREQFNNLEVLLAQYQKTSEYLGHQIEVWSSLITGSKK</sequence>
<dbReference type="InterPro" id="IPR040026">
    <property type="entry name" value="FliD"/>
</dbReference>
<dbReference type="EMBL" id="LSFI01000003">
    <property type="protein sequence ID" value="OAG28577.1"/>
    <property type="molecule type" value="Genomic_DNA"/>
</dbReference>
<comment type="similarity">
    <text evidence="1 5">Belongs to the FliD family.</text>
</comment>
<evidence type="ECO:0000256" key="3">
    <source>
        <dbReference type="ARBA" id="ARBA00023054"/>
    </source>
</evidence>
<dbReference type="GO" id="GO:0071973">
    <property type="term" value="P:bacterial-type flagellum-dependent cell motility"/>
    <property type="evidence" value="ECO:0007669"/>
    <property type="project" value="TreeGrafter"/>
</dbReference>
<reference evidence="8 9" key="1">
    <citation type="submission" date="2016-02" db="EMBL/GenBank/DDBJ databases">
        <title>Draft genome sequence of Thermodesulfatator sp. S606.</title>
        <authorList>
            <person name="Lai Q."/>
            <person name="Cao J."/>
            <person name="Dupont S."/>
            <person name="Shao Z."/>
            <person name="Jebbar M."/>
            <person name="Alain K."/>
        </authorList>
    </citation>
    <scope>NUCLEOTIDE SEQUENCE [LARGE SCALE GENOMIC DNA]</scope>
    <source>
        <strain evidence="8 9">S606</strain>
    </source>
</reference>
<comment type="subunit">
    <text evidence="2 5">Homopentamer.</text>
</comment>
<protein>
    <recommendedName>
        <fullName evidence="5">Flagellar hook-associated protein 2</fullName>
        <shortName evidence="5">HAP2</shortName>
    </recommendedName>
    <alternativeName>
        <fullName evidence="5">Flagellar cap protein</fullName>
    </alternativeName>
</protein>
<dbReference type="PANTHER" id="PTHR30288">
    <property type="entry name" value="FLAGELLAR CAP/ASSEMBLY PROTEIN FLID"/>
    <property type="match status" value="1"/>
</dbReference>
<accession>A0A177E9E7</accession>
<name>A0A177E9E7_9BACT</name>
<dbReference type="RefSeq" id="WP_068540722.1">
    <property type="nucleotide sequence ID" value="NZ_LSFI01000003.1"/>
</dbReference>
<dbReference type="GO" id="GO:0007155">
    <property type="term" value="P:cell adhesion"/>
    <property type="evidence" value="ECO:0007669"/>
    <property type="project" value="InterPro"/>
</dbReference>
<keyword evidence="5" id="KW-0964">Secreted</keyword>
<evidence type="ECO:0000259" key="6">
    <source>
        <dbReference type="Pfam" id="PF02465"/>
    </source>
</evidence>
<dbReference type="GO" id="GO:0009424">
    <property type="term" value="C:bacterial-type flagellum hook"/>
    <property type="evidence" value="ECO:0007669"/>
    <property type="project" value="UniProtKB-UniRule"/>
</dbReference>
<dbReference type="InterPro" id="IPR003481">
    <property type="entry name" value="FliD_N"/>
</dbReference>
<comment type="subcellular location">
    <subcellularLocation>
        <location evidence="5">Secreted</location>
    </subcellularLocation>
    <subcellularLocation>
        <location evidence="5">Bacterial flagellum</location>
    </subcellularLocation>
</comment>
<keyword evidence="4 5" id="KW-0975">Bacterial flagellum</keyword>
<dbReference type="GO" id="GO:0005576">
    <property type="term" value="C:extracellular region"/>
    <property type="evidence" value="ECO:0007669"/>
    <property type="project" value="UniProtKB-SubCell"/>
</dbReference>
<dbReference type="OrthoDB" id="9810816at2"/>
<evidence type="ECO:0000256" key="4">
    <source>
        <dbReference type="ARBA" id="ARBA00023143"/>
    </source>
</evidence>
<comment type="caution">
    <text evidence="8">The sequence shown here is derived from an EMBL/GenBank/DDBJ whole genome shotgun (WGS) entry which is preliminary data.</text>
</comment>
<feature type="coiled-coil region" evidence="5">
    <location>
        <begin position="399"/>
        <end position="451"/>
    </location>
</feature>
<gene>
    <name evidence="8" type="ORF">TH606_01065</name>
</gene>